<protein>
    <submittedName>
        <fullName evidence="2">Copia protein</fullName>
    </submittedName>
</protein>
<sequence length="1541" mass="171927">MAEGGHSLRYFSGEDADHREYKRWKMWVQNKMLTNEKLAKEARGPFVWTLLQGRALEVVEHLSPSEYQKDGGDKVLFDLLDQRWPQKDRVDEMGEHVAEVFMLKSKEGENVRSWCARAREVFDRCHRKTGIQFPDEARGWVVLNCSGMTEEQRAVVLARGNGSLKLDDMAQAMRSCYPEFVVPKRRATAAHYAEREEEWWPEQSAQEAGGYYDEEVDEHDLHDVEAFLAEHGTMADEVPEEIYQEDEVAEVLAASWKEKRQELNRLQRSRRFAQARDVKRSLLVVGLPCTWNGGWHHLNKLHMEPHEINEKIRLVKLFVNFSADLAQMQLDRGGRVLLEHPSGSNIWTLPKLAALRRSMFEVITDMCCFDFVAPGGLPIQKRTRLLVSHANMRSLQRQCQGTHQHQKGGTASRFVGQCPPAFIRAVLRTVPEYRDTAACLVQAGTDAECLAAARVQQLNAEKREEMLQSLKRLHVNLGHPSASNLMRVLKHGGASKEAVELAKELECDVCKAQAAPKSPPPAQTNRATQFNQRIGIDVKYLPGWKPNQRIPAVNIVDFASSFQIVVPLHGRETSETIRKALLERWVSWAGTPQEIALDPAQTNLSDALTVPQELAGSKICITAAEAHWQLGKVEAARMAVIELQDSKALRLALAARPRKVQAFEPGIKNLIDSGALQSRQYVDLVPQGPPPAAEPAASPDGDAQMPQAPLPSMPPTQPSEQADGVGMATAVVTSVRLLLSLPVRVSDRCSDRIMGSRFVCTWKQEELIASFRWKLMLGDIKGAFLASGDLPAKYRPLYARLPAGGIPGVPCDALIEVIGHVYGLNDAPSAWYKTLDRALLEVGFERSRLDRCLYFMREGRQLTGIFGIHVDDSVTGGQGQKYERALSLLKEKFEFRKWRVRDGDFCGARYTQSEATGEIVMTQESFVQKVRPLHLSRQRALNKGSELTEEETRCLRAINGSLNWLATQSRPDLSTQVSFSQQAFPRPKVSDAIAANQAIRRAKQHASMPIVYRTIPVNQLTIMCHSDAAYANGRGGATQAGYVVSFVDNKIHEGETVRWTPAFWKSYRLPRVVNSTLSAEAQAMTMATGMCEWSLLLVSEAIDGAETWAWIAQGLPQAERRQTQHSMVRSFLAGEGAELWRDAVAEFRQLRSDLQASGAWDQVSHYYCERWGLASDGSKRSRDEAGTLDRDFMESAMEEDYLLINENGSPRRLGSAPTPMMSGSAPRGPPPPVPITDTTARTGHRRGSASSDIFSSGTGSPLPPHLRLSSSENESEPVNHRPAAKASPPLPDGVHTMSQWGDTLVDFGKLKGQGWSYEGVASNTSKEIRGYRKWILDHVNQMTGPCKDLGNYLLRMQADGRIPATPDMIPGTESVRSYVSRTSAKHHWPKRANGSLGSEKGFAKRPPNMAAPSPMAKSTSLPSLWALGTTAPKLAGHEKNQSLRYALGSDKGSAYATFRKPDVSERVMGYVWELQTPGWRQRATEPRADPDPTEEDLLPSNQRHPRVAPAWLKHEKQVLRFYAFFQEPHLLQPLKALCTGR</sequence>
<dbReference type="EMBL" id="LSRX01001638">
    <property type="protein sequence ID" value="OLP78247.1"/>
    <property type="molecule type" value="Genomic_DNA"/>
</dbReference>
<evidence type="ECO:0000313" key="2">
    <source>
        <dbReference type="EMBL" id="OLP78247.1"/>
    </source>
</evidence>
<keyword evidence="3" id="KW-1185">Reference proteome</keyword>
<reference evidence="2 3" key="1">
    <citation type="submission" date="2016-02" db="EMBL/GenBank/DDBJ databases">
        <title>Genome analysis of coral dinoflagellate symbionts highlights evolutionary adaptations to a symbiotic lifestyle.</title>
        <authorList>
            <person name="Aranda M."/>
            <person name="Li Y."/>
            <person name="Liew Y.J."/>
            <person name="Baumgarten S."/>
            <person name="Simakov O."/>
            <person name="Wilson M."/>
            <person name="Piel J."/>
            <person name="Ashoor H."/>
            <person name="Bougouffa S."/>
            <person name="Bajic V.B."/>
            <person name="Ryu T."/>
            <person name="Ravasi T."/>
            <person name="Bayer T."/>
            <person name="Micklem G."/>
            <person name="Kim H."/>
            <person name="Bhak J."/>
            <person name="Lajeunesse T.C."/>
            <person name="Voolstra C.R."/>
        </authorList>
    </citation>
    <scope>NUCLEOTIDE SEQUENCE [LARGE SCALE GENOMIC DNA]</scope>
    <source>
        <strain evidence="2 3">CCMP2467</strain>
    </source>
</reference>
<dbReference type="InterPro" id="IPR013103">
    <property type="entry name" value="RVT_2"/>
</dbReference>
<name>A0A1Q9C5R0_SYMMI</name>
<dbReference type="Gene3D" id="3.30.420.10">
    <property type="entry name" value="Ribonuclease H-like superfamily/Ribonuclease H"/>
    <property type="match status" value="1"/>
</dbReference>
<dbReference type="SUPFAM" id="SSF53098">
    <property type="entry name" value="Ribonuclease H-like"/>
    <property type="match status" value="1"/>
</dbReference>
<feature type="region of interest" description="Disordered" evidence="1">
    <location>
        <begin position="1207"/>
        <end position="1293"/>
    </location>
</feature>
<comment type="caution">
    <text evidence="2">The sequence shown here is derived from an EMBL/GenBank/DDBJ whole genome shotgun (WGS) entry which is preliminary data.</text>
</comment>
<evidence type="ECO:0000313" key="3">
    <source>
        <dbReference type="Proteomes" id="UP000186817"/>
    </source>
</evidence>
<feature type="compositionally biased region" description="Pro residues" evidence="1">
    <location>
        <begin position="708"/>
        <end position="717"/>
    </location>
</feature>
<dbReference type="InterPro" id="IPR012337">
    <property type="entry name" value="RNaseH-like_sf"/>
</dbReference>
<feature type="compositionally biased region" description="Low complexity" evidence="1">
    <location>
        <begin position="694"/>
        <end position="703"/>
    </location>
</feature>
<dbReference type="OrthoDB" id="413351at2759"/>
<dbReference type="GO" id="GO:0003676">
    <property type="term" value="F:nucleic acid binding"/>
    <property type="evidence" value="ECO:0007669"/>
    <property type="project" value="InterPro"/>
</dbReference>
<dbReference type="Pfam" id="PF07727">
    <property type="entry name" value="RVT_2"/>
    <property type="match status" value="1"/>
</dbReference>
<proteinExistence type="predicted"/>
<feature type="region of interest" description="Disordered" evidence="1">
    <location>
        <begin position="1480"/>
        <end position="1502"/>
    </location>
</feature>
<feature type="region of interest" description="Disordered" evidence="1">
    <location>
        <begin position="683"/>
        <end position="723"/>
    </location>
</feature>
<evidence type="ECO:0000256" key="1">
    <source>
        <dbReference type="SAM" id="MobiDB-lite"/>
    </source>
</evidence>
<organism evidence="2 3">
    <name type="scientific">Symbiodinium microadriaticum</name>
    <name type="common">Dinoflagellate</name>
    <name type="synonym">Zooxanthella microadriatica</name>
    <dbReference type="NCBI Taxonomy" id="2951"/>
    <lineage>
        <taxon>Eukaryota</taxon>
        <taxon>Sar</taxon>
        <taxon>Alveolata</taxon>
        <taxon>Dinophyceae</taxon>
        <taxon>Suessiales</taxon>
        <taxon>Symbiodiniaceae</taxon>
        <taxon>Symbiodinium</taxon>
    </lineage>
</organism>
<feature type="compositionally biased region" description="Polar residues" evidence="1">
    <location>
        <begin position="1248"/>
        <end position="1259"/>
    </location>
</feature>
<dbReference type="Proteomes" id="UP000186817">
    <property type="component" value="Unassembled WGS sequence"/>
</dbReference>
<accession>A0A1Q9C5R0</accession>
<dbReference type="InterPro" id="IPR036397">
    <property type="entry name" value="RNaseH_sf"/>
</dbReference>
<gene>
    <name evidence="2" type="primary">GIP</name>
    <name evidence="2" type="ORF">AK812_SmicGene41595</name>
</gene>